<dbReference type="Proteomes" id="UP000593766">
    <property type="component" value="Chromosome"/>
</dbReference>
<reference evidence="3 4" key="1">
    <citation type="submission" date="2020-10" db="EMBL/GenBank/DDBJ databases">
        <title>Complete genome sequence of Thermosphaera aggregans strain 3507.</title>
        <authorList>
            <person name="Zayulina K.S."/>
            <person name="Elcheninov A.G."/>
            <person name="Toshchakov S.V."/>
            <person name="Kublanov I.V."/>
            <person name="Kochetkova T.V."/>
        </authorList>
    </citation>
    <scope>NUCLEOTIDE SEQUENCE [LARGE SCALE GENOMIC DNA]</scope>
    <source>
        <strain evidence="3 4">3507</strain>
    </source>
</reference>
<dbReference type="PANTHER" id="PTHR43581:SF4">
    <property type="entry name" value="ATP_GTP PHOSPHATASE"/>
    <property type="match status" value="1"/>
</dbReference>
<dbReference type="AlphaFoldDB" id="A0A7M1UR66"/>
<dbReference type="InterPro" id="IPR003959">
    <property type="entry name" value="ATPase_AAA_core"/>
</dbReference>
<organism evidence="3 4">
    <name type="scientific">Thermosphaera chiliense</name>
    <dbReference type="NCBI Taxonomy" id="3402707"/>
    <lineage>
        <taxon>Archaea</taxon>
        <taxon>Thermoproteota</taxon>
        <taxon>Thermoprotei</taxon>
        <taxon>Desulfurococcales</taxon>
        <taxon>Desulfurococcaceae</taxon>
        <taxon>Thermosphaera</taxon>
    </lineage>
</organism>
<name>A0A7M1UR66_9CREN</name>
<feature type="domain" description="Endonuclease GajA/Old nuclease/RecF-like AAA" evidence="1">
    <location>
        <begin position="7"/>
        <end position="101"/>
    </location>
</feature>
<evidence type="ECO:0000259" key="2">
    <source>
        <dbReference type="Pfam" id="PF13304"/>
    </source>
</evidence>
<dbReference type="InterPro" id="IPR027417">
    <property type="entry name" value="P-loop_NTPase"/>
</dbReference>
<dbReference type="SUPFAM" id="SSF52540">
    <property type="entry name" value="P-loop containing nucleoside triphosphate hydrolases"/>
    <property type="match status" value="1"/>
</dbReference>
<dbReference type="RefSeq" id="WP_193436468.1">
    <property type="nucleotide sequence ID" value="NZ_CP063144.1"/>
</dbReference>
<protein>
    <submittedName>
        <fullName evidence="3">AAA family ATPase</fullName>
    </submittedName>
</protein>
<feature type="domain" description="ATPase AAA-type core" evidence="2">
    <location>
        <begin position="291"/>
        <end position="391"/>
    </location>
</feature>
<dbReference type="GO" id="GO:0016887">
    <property type="term" value="F:ATP hydrolysis activity"/>
    <property type="evidence" value="ECO:0007669"/>
    <property type="project" value="InterPro"/>
</dbReference>
<dbReference type="InterPro" id="IPR041685">
    <property type="entry name" value="AAA_GajA/Old/RecF-like"/>
</dbReference>
<accession>A0A7M1UR66</accession>
<evidence type="ECO:0000313" key="3">
    <source>
        <dbReference type="EMBL" id="QOR94671.1"/>
    </source>
</evidence>
<dbReference type="Pfam" id="PF13304">
    <property type="entry name" value="AAA_21"/>
    <property type="match status" value="1"/>
</dbReference>
<dbReference type="InterPro" id="IPR051396">
    <property type="entry name" value="Bact_Antivir_Def_Nuclease"/>
</dbReference>
<dbReference type="KEGG" id="tcs:IMZ38_01675"/>
<dbReference type="EMBL" id="CP063144">
    <property type="protein sequence ID" value="QOR94671.1"/>
    <property type="molecule type" value="Genomic_DNA"/>
</dbReference>
<sequence>MLKVIPKSITVKNFKCLRDEHIPLTSVNIVVGPNSSGKTSLIEALYLFKLVLNHVQNRVPNPFLYWWSYRDAVWNHDEKLNIELGMEFSTTWKPEKNEWEALKEDWGGEILELSKVNYRITFSGRGGFKILEEKLSIPTMNLELVCREGNCTFSYEDVKCGIDLHKHGYRYVLEFIHDSFRLHSYEDREDWKTIIEDVISVLEDHILLLNLIPEELFESKLNKSPPVTEIATALVSLYILLDRMVILSPEASFRAREPARVTRVVIPSPFGEDLAPFLLTRYGGRVPEAVRSSISYILDSPDIDVRVVPTTDGRVFLEVVEGGTRFNPPSISNGLLKVLIIELALDIGSPIIVVDEFENSLHIKAIHRLLDDVRNSDSVFIATTHSPAVIDLVKPGEIIVMEKKGFEAHHKRFEDPEALAKRLKELGVTLGEYLAYIAP</sequence>
<dbReference type="GO" id="GO:0005524">
    <property type="term" value="F:ATP binding"/>
    <property type="evidence" value="ECO:0007669"/>
    <property type="project" value="InterPro"/>
</dbReference>
<dbReference type="Pfam" id="PF13175">
    <property type="entry name" value="AAA_15"/>
    <property type="match status" value="1"/>
</dbReference>
<proteinExistence type="predicted"/>
<dbReference type="PANTHER" id="PTHR43581">
    <property type="entry name" value="ATP/GTP PHOSPHATASE"/>
    <property type="match status" value="1"/>
</dbReference>
<evidence type="ECO:0000259" key="1">
    <source>
        <dbReference type="Pfam" id="PF13175"/>
    </source>
</evidence>
<evidence type="ECO:0000313" key="4">
    <source>
        <dbReference type="Proteomes" id="UP000593766"/>
    </source>
</evidence>
<dbReference type="OrthoDB" id="25344at2157"/>
<gene>
    <name evidence="3" type="ORF">IMZ38_01675</name>
</gene>
<dbReference type="Gene3D" id="3.40.50.300">
    <property type="entry name" value="P-loop containing nucleotide triphosphate hydrolases"/>
    <property type="match status" value="1"/>
</dbReference>
<dbReference type="GeneID" id="59454087"/>
<keyword evidence="4" id="KW-1185">Reference proteome</keyword>